<protein>
    <submittedName>
        <fullName evidence="3">Uncharacterized protein</fullName>
    </submittedName>
</protein>
<sequence length="96" mass="10761">MADDCSIVGGLLPCLERYEKLVDALRVSRKKTMSQMITQGSCGPERLIPTPNLNPHVRIPADMDEDEKEMLSQARARLANTVGKESLKEKPREKQP</sequence>
<dbReference type="Proteomes" id="UP000631114">
    <property type="component" value="Unassembled WGS sequence"/>
</dbReference>
<dbReference type="GO" id="GO:0000974">
    <property type="term" value="C:Prp19 complex"/>
    <property type="evidence" value="ECO:0007669"/>
    <property type="project" value="InterPro"/>
</dbReference>
<dbReference type="PANTHER" id="PTHR45885:SF1">
    <property type="entry name" value="CELL DIVISION CYCLE 5-LIKE PROTEIN"/>
    <property type="match status" value="1"/>
</dbReference>
<dbReference type="GO" id="GO:0003677">
    <property type="term" value="F:DNA binding"/>
    <property type="evidence" value="ECO:0007669"/>
    <property type="project" value="UniProtKB-KW"/>
</dbReference>
<organism evidence="3 4">
    <name type="scientific">Coptis chinensis</name>
    <dbReference type="NCBI Taxonomy" id="261450"/>
    <lineage>
        <taxon>Eukaryota</taxon>
        <taxon>Viridiplantae</taxon>
        <taxon>Streptophyta</taxon>
        <taxon>Embryophyta</taxon>
        <taxon>Tracheophyta</taxon>
        <taxon>Spermatophyta</taxon>
        <taxon>Magnoliopsida</taxon>
        <taxon>Ranunculales</taxon>
        <taxon>Ranunculaceae</taxon>
        <taxon>Coptidoideae</taxon>
        <taxon>Coptis</taxon>
    </lineage>
</organism>
<keyword evidence="2" id="KW-0539">Nucleus</keyword>
<keyword evidence="4" id="KW-1185">Reference proteome</keyword>
<dbReference type="PANTHER" id="PTHR45885">
    <property type="entry name" value="CELL DIVISION CYCLE 5-LIKE PROTEIN"/>
    <property type="match status" value="1"/>
</dbReference>
<proteinExistence type="predicted"/>
<accession>A0A835IQ12</accession>
<dbReference type="GO" id="GO:0000398">
    <property type="term" value="P:mRNA splicing, via spliceosome"/>
    <property type="evidence" value="ECO:0007669"/>
    <property type="project" value="InterPro"/>
</dbReference>
<evidence type="ECO:0000313" key="4">
    <source>
        <dbReference type="Proteomes" id="UP000631114"/>
    </source>
</evidence>
<dbReference type="GO" id="GO:0005681">
    <property type="term" value="C:spliceosomal complex"/>
    <property type="evidence" value="ECO:0007669"/>
    <property type="project" value="TreeGrafter"/>
</dbReference>
<evidence type="ECO:0000256" key="1">
    <source>
        <dbReference type="ARBA" id="ARBA00023125"/>
    </source>
</evidence>
<comment type="caution">
    <text evidence="3">The sequence shown here is derived from an EMBL/GenBank/DDBJ whole genome shotgun (WGS) entry which is preliminary data.</text>
</comment>
<dbReference type="InterPro" id="IPR047242">
    <property type="entry name" value="CDC5L/Cef1"/>
</dbReference>
<keyword evidence="1" id="KW-0238">DNA-binding</keyword>
<reference evidence="3 4" key="1">
    <citation type="submission" date="2020-10" db="EMBL/GenBank/DDBJ databases">
        <title>The Coptis chinensis genome and diversification of protoberbering-type alkaloids.</title>
        <authorList>
            <person name="Wang B."/>
            <person name="Shu S."/>
            <person name="Song C."/>
            <person name="Liu Y."/>
        </authorList>
    </citation>
    <scope>NUCLEOTIDE SEQUENCE [LARGE SCALE GENOMIC DNA]</scope>
    <source>
        <strain evidence="3">HL-2020</strain>
        <tissue evidence="3">Leaf</tissue>
    </source>
</reference>
<dbReference type="AlphaFoldDB" id="A0A835IQ12"/>
<dbReference type="EMBL" id="JADFTS010000002">
    <property type="protein sequence ID" value="KAF9620763.1"/>
    <property type="molecule type" value="Genomic_DNA"/>
</dbReference>
<dbReference type="OrthoDB" id="1410009at2759"/>
<evidence type="ECO:0000256" key="2">
    <source>
        <dbReference type="ARBA" id="ARBA00023242"/>
    </source>
</evidence>
<evidence type="ECO:0000313" key="3">
    <source>
        <dbReference type="EMBL" id="KAF9620763.1"/>
    </source>
</evidence>
<gene>
    <name evidence="3" type="ORF">IFM89_014496</name>
</gene>
<name>A0A835IQ12_9MAGN</name>